<evidence type="ECO:0000313" key="13">
    <source>
        <dbReference type="Proteomes" id="UP001517367"/>
    </source>
</evidence>
<dbReference type="SUPFAM" id="SSF55874">
    <property type="entry name" value="ATPase domain of HSP90 chaperone/DNA topoisomerase II/histidine kinase"/>
    <property type="match status" value="1"/>
</dbReference>
<keyword evidence="9" id="KW-0812">Transmembrane</keyword>
<dbReference type="RefSeq" id="WP_138729978.1">
    <property type="nucleotide sequence ID" value="NZ_SRMP02000005.1"/>
</dbReference>
<name>A0ABW9JGJ2_9SPHI</name>
<comment type="caution">
    <text evidence="12">The sequence shown here is derived from an EMBL/GenBank/DDBJ whole genome shotgun (WGS) entry which is preliminary data.</text>
</comment>
<evidence type="ECO:0000256" key="7">
    <source>
        <dbReference type="ARBA" id="ARBA00022840"/>
    </source>
</evidence>
<keyword evidence="13" id="KW-1185">Reference proteome</keyword>
<evidence type="ECO:0000313" key="12">
    <source>
        <dbReference type="EMBL" id="MFN0290759.1"/>
    </source>
</evidence>
<dbReference type="InterPro" id="IPR011990">
    <property type="entry name" value="TPR-like_helical_dom_sf"/>
</dbReference>
<gene>
    <name evidence="12" type="ORF">E5L68_005120</name>
</gene>
<dbReference type="PANTHER" id="PTHR24421">
    <property type="entry name" value="NITRATE/NITRITE SENSOR PROTEIN NARX-RELATED"/>
    <property type="match status" value="1"/>
</dbReference>
<dbReference type="GO" id="GO:0005524">
    <property type="term" value="F:ATP binding"/>
    <property type="evidence" value="ECO:0007669"/>
    <property type="project" value="UniProtKB-KW"/>
</dbReference>
<dbReference type="InterPro" id="IPR011712">
    <property type="entry name" value="Sig_transdc_His_kin_sub3_dim/P"/>
</dbReference>
<evidence type="ECO:0000256" key="2">
    <source>
        <dbReference type="ARBA" id="ARBA00012438"/>
    </source>
</evidence>
<evidence type="ECO:0000256" key="10">
    <source>
        <dbReference type="SAM" id="SignalP"/>
    </source>
</evidence>
<evidence type="ECO:0000256" key="8">
    <source>
        <dbReference type="ARBA" id="ARBA00023012"/>
    </source>
</evidence>
<dbReference type="Gene3D" id="1.25.40.10">
    <property type="entry name" value="Tetratricopeptide repeat domain"/>
    <property type="match status" value="2"/>
</dbReference>
<feature type="chain" id="PRO_5045735048" description="histidine kinase" evidence="10">
    <location>
        <begin position="21"/>
        <end position="615"/>
    </location>
</feature>
<organism evidence="12 13">
    <name type="scientific">Pedobacter helvus</name>
    <dbReference type="NCBI Taxonomy" id="2563444"/>
    <lineage>
        <taxon>Bacteria</taxon>
        <taxon>Pseudomonadati</taxon>
        <taxon>Bacteroidota</taxon>
        <taxon>Sphingobacteriia</taxon>
        <taxon>Sphingobacteriales</taxon>
        <taxon>Sphingobacteriaceae</taxon>
        <taxon>Pedobacter</taxon>
    </lineage>
</organism>
<comment type="catalytic activity">
    <reaction evidence="1">
        <text>ATP + protein L-histidine = ADP + protein N-phospho-L-histidine.</text>
        <dbReference type="EC" id="2.7.13.3"/>
    </reaction>
</comment>
<evidence type="ECO:0000259" key="11">
    <source>
        <dbReference type="PROSITE" id="PS50109"/>
    </source>
</evidence>
<keyword evidence="3" id="KW-0597">Phosphoprotein</keyword>
<dbReference type="InterPro" id="IPR019734">
    <property type="entry name" value="TPR_rpt"/>
</dbReference>
<dbReference type="InterPro" id="IPR050482">
    <property type="entry name" value="Sensor_HK_TwoCompSys"/>
</dbReference>
<accession>A0ABW9JGJ2</accession>
<dbReference type="Pfam" id="PF02518">
    <property type="entry name" value="HATPase_c"/>
    <property type="match status" value="1"/>
</dbReference>
<evidence type="ECO:0000256" key="6">
    <source>
        <dbReference type="ARBA" id="ARBA00022777"/>
    </source>
</evidence>
<evidence type="ECO:0000256" key="4">
    <source>
        <dbReference type="ARBA" id="ARBA00022679"/>
    </source>
</evidence>
<feature type="transmembrane region" description="Helical" evidence="9">
    <location>
        <begin position="376"/>
        <end position="396"/>
    </location>
</feature>
<keyword evidence="6" id="KW-0418">Kinase</keyword>
<proteinExistence type="predicted"/>
<keyword evidence="10" id="KW-0732">Signal</keyword>
<evidence type="ECO:0000256" key="1">
    <source>
        <dbReference type="ARBA" id="ARBA00000085"/>
    </source>
</evidence>
<dbReference type="InterPro" id="IPR005467">
    <property type="entry name" value="His_kinase_dom"/>
</dbReference>
<dbReference type="InterPro" id="IPR036890">
    <property type="entry name" value="HATPase_C_sf"/>
</dbReference>
<keyword evidence="9" id="KW-0472">Membrane</keyword>
<dbReference type="PANTHER" id="PTHR24421:SF10">
    <property type="entry name" value="NITRATE_NITRITE SENSOR PROTEIN NARQ"/>
    <property type="match status" value="1"/>
</dbReference>
<dbReference type="CDD" id="cd16917">
    <property type="entry name" value="HATPase_UhpB-NarQ-NarX-like"/>
    <property type="match status" value="1"/>
</dbReference>
<evidence type="ECO:0000256" key="9">
    <source>
        <dbReference type="SAM" id="Phobius"/>
    </source>
</evidence>
<keyword evidence="8" id="KW-0902">Two-component regulatory system</keyword>
<dbReference type="SMART" id="SM00028">
    <property type="entry name" value="TPR"/>
    <property type="match status" value="2"/>
</dbReference>
<dbReference type="Proteomes" id="UP001517367">
    <property type="component" value="Unassembled WGS sequence"/>
</dbReference>
<dbReference type="Pfam" id="PF07730">
    <property type="entry name" value="HisKA_3"/>
    <property type="match status" value="1"/>
</dbReference>
<keyword evidence="4" id="KW-0808">Transferase</keyword>
<dbReference type="EC" id="2.7.13.3" evidence="2"/>
<evidence type="ECO:0000256" key="5">
    <source>
        <dbReference type="ARBA" id="ARBA00022741"/>
    </source>
</evidence>
<dbReference type="InterPro" id="IPR003594">
    <property type="entry name" value="HATPase_dom"/>
</dbReference>
<dbReference type="PROSITE" id="PS50109">
    <property type="entry name" value="HIS_KIN"/>
    <property type="match status" value="1"/>
</dbReference>
<keyword evidence="9" id="KW-1133">Transmembrane helix</keyword>
<keyword evidence="5" id="KW-0547">Nucleotide-binding</keyword>
<feature type="domain" description="Histidine kinase" evidence="11">
    <location>
        <begin position="423"/>
        <end position="613"/>
    </location>
</feature>
<keyword evidence="7 12" id="KW-0067">ATP-binding</keyword>
<reference evidence="12 13" key="1">
    <citation type="submission" date="2024-12" db="EMBL/GenBank/DDBJ databases">
        <authorList>
            <person name="Hu S."/>
        </authorList>
    </citation>
    <scope>NUCLEOTIDE SEQUENCE [LARGE SCALE GENOMIC DNA]</scope>
    <source>
        <strain evidence="12 13">P-25</strain>
    </source>
</reference>
<evidence type="ECO:0000256" key="3">
    <source>
        <dbReference type="ARBA" id="ARBA00022553"/>
    </source>
</evidence>
<dbReference type="SUPFAM" id="SSF48452">
    <property type="entry name" value="TPR-like"/>
    <property type="match status" value="1"/>
</dbReference>
<protein>
    <recommendedName>
        <fullName evidence="2">histidine kinase</fullName>
        <ecNumber evidence="2">2.7.13.3</ecNumber>
    </recommendedName>
</protein>
<dbReference type="Gene3D" id="3.30.565.10">
    <property type="entry name" value="Histidine kinase-like ATPase, C-terminal domain"/>
    <property type="match status" value="1"/>
</dbReference>
<dbReference type="EMBL" id="SRMP02000005">
    <property type="protein sequence ID" value="MFN0290759.1"/>
    <property type="molecule type" value="Genomic_DNA"/>
</dbReference>
<dbReference type="Gene3D" id="1.20.5.1930">
    <property type="match status" value="1"/>
</dbReference>
<sequence>MKYPYLLILVFLGLTVPVFAQWDNHHQKGKCFDSLYVSYISDVKNRTPVETYLNKQYQQSKDEEVLGFLKVVKFCVKVGNGATPNEMDRFVEHVLKQYKQFPNLQARALHTVGYHYFIGEFNYEKAFNAYGRLEKLLEVYDEKEITDYANYCANIITAYYKFEDFGKAIKMGKRCLKIAENKWYLYNTMGLCYKGLAEIDSSFVYFNRALAEAKDKQMPDIYRTIALGNIGYNYYLEREYDKAKPLITVDLEGGLKLKDPGLIAGAAIPLADIFLAEGSVTKAKEMLKLARNGIAESKQRERLEKFFPVQSRYYEMLGNAEQALAYRDSSIKAIKRNDSVFNGLLVMRVQQKNDLEKITEEKNKLESYRKISQTRLWSIIVFFFLIVLVFFIVRAYKVQRGKDKKKIEELNRIIELRERLSADMHDDVGSTLSSISLYTHSLIMQSPEDQNKSTLEKIKKNAQDVQESISDIIWSVNPNMDTIEQTIARMRAFGADLAECAGICFEFEVNGSVIVQPLTMLVRKNLYLIYKEAINNSIKYSSATKLTAILDVKDGGFTLKITDNGIGFDCSVVNVGNGLPNMKRRAEEIGGELQISTGLGKGTCLILIFSSFRSS</sequence>
<feature type="signal peptide" evidence="10">
    <location>
        <begin position="1"/>
        <end position="20"/>
    </location>
</feature>